<proteinExistence type="predicted"/>
<sequence>MEGVAGLMRGLKLSDEEKKGIKIRSMVKEKGKSAGAQVVGKLFSEKLAHPDAISLSLGKVWCPIKGIDCKEVGENRFVFTFLQESGRRRAVEDGPWMFDNDLLVVEEFDPYKRLEEYEFNNTPIWVRVYNLPLGMMNAESAKDIVNIIGQFIEAYHEGVYPRGG</sequence>
<feature type="domain" description="DUF4283" evidence="1">
    <location>
        <begin position="45"/>
        <end position="114"/>
    </location>
</feature>
<dbReference type="InterPro" id="IPR025558">
    <property type="entry name" value="DUF4283"/>
</dbReference>
<dbReference type="STRING" id="4565.A0A3B6D4M4"/>
<name>A0A3B6D4M4_WHEAT</name>
<reference evidence="2" key="2">
    <citation type="submission" date="2018-10" db="UniProtKB">
        <authorList>
            <consortium name="EnsemblPlants"/>
        </authorList>
    </citation>
    <scope>IDENTIFICATION</scope>
</reference>
<dbReference type="Gramene" id="TraesRN2D0100048700.1">
    <property type="protein sequence ID" value="TraesRN2D0100048700.1"/>
    <property type="gene ID" value="TraesRN2D0100048700"/>
</dbReference>
<keyword evidence="3" id="KW-1185">Reference proteome</keyword>
<dbReference type="OrthoDB" id="685486at2759"/>
<dbReference type="Gramene" id="TraesWEE_scaffold_012793_01G000400.1">
    <property type="protein sequence ID" value="TraesWEE_scaffold_012793_01G000400.1"/>
    <property type="gene ID" value="TraesWEE_scaffold_012793_01G000400"/>
</dbReference>
<dbReference type="PANTHER" id="PTHR31286:SF180">
    <property type="entry name" value="OS10G0362600 PROTEIN"/>
    <property type="match status" value="1"/>
</dbReference>
<dbReference type="Gramene" id="TraesCS2D02G022100.1">
    <property type="protein sequence ID" value="TraesCS2D02G022100.1.cds1"/>
    <property type="gene ID" value="TraesCS2D02G022100"/>
</dbReference>
<dbReference type="PANTHER" id="PTHR31286">
    <property type="entry name" value="GLYCINE-RICH CELL WALL STRUCTURAL PROTEIN 1.8-LIKE"/>
    <property type="match status" value="1"/>
</dbReference>
<dbReference type="Gramene" id="TraesCS2D03G0043900.1">
    <property type="protein sequence ID" value="TraesCS2D03G0043900.1.CDS1"/>
    <property type="gene ID" value="TraesCS2D03G0043900"/>
</dbReference>
<dbReference type="Gramene" id="TraesCLE_scaffold_017331_01G000100.1">
    <property type="protein sequence ID" value="TraesCLE_scaffold_017331_01G000100.1"/>
    <property type="gene ID" value="TraesCLE_scaffold_017331_01G000100"/>
</dbReference>
<dbReference type="AlphaFoldDB" id="A0A3B6D4M4"/>
<dbReference type="Proteomes" id="UP000019116">
    <property type="component" value="Chromosome 2D"/>
</dbReference>
<evidence type="ECO:0000313" key="2">
    <source>
        <dbReference type="EnsemblPlants" id="TraesCS2D02G022100.1.cds1"/>
    </source>
</evidence>
<dbReference type="InterPro" id="IPR040256">
    <property type="entry name" value="At4g02000-like"/>
</dbReference>
<accession>A0A3B6D4M4</accession>
<reference evidence="2" key="1">
    <citation type="submission" date="2018-08" db="EMBL/GenBank/DDBJ databases">
        <authorList>
            <person name="Rossello M."/>
        </authorList>
    </citation>
    <scope>NUCLEOTIDE SEQUENCE [LARGE SCALE GENOMIC DNA]</scope>
    <source>
        <strain evidence="2">cv. Chinese Spring</strain>
    </source>
</reference>
<evidence type="ECO:0000313" key="3">
    <source>
        <dbReference type="Proteomes" id="UP000019116"/>
    </source>
</evidence>
<dbReference type="OMA" id="IEAYHEG"/>
<protein>
    <recommendedName>
        <fullName evidence="1">DUF4283 domain-containing protein</fullName>
    </recommendedName>
</protein>
<evidence type="ECO:0000259" key="1">
    <source>
        <dbReference type="Pfam" id="PF14111"/>
    </source>
</evidence>
<dbReference type="Gramene" id="TraesCAD_scaffold_053440_01G000400.1">
    <property type="protein sequence ID" value="TraesCAD_scaffold_053440_01G000400.1"/>
    <property type="gene ID" value="TraesCAD_scaffold_053440_01G000400"/>
</dbReference>
<dbReference type="Gramene" id="TraesROB_scaffold_065059_01G000100.1">
    <property type="protein sequence ID" value="TraesROB_scaffold_065059_01G000100.1"/>
    <property type="gene ID" value="TraesROB_scaffold_065059_01G000100"/>
</dbReference>
<dbReference type="Gramene" id="TraesLDM2D03G01088570.1">
    <property type="protein sequence ID" value="TraesLDM2D03G01088570.1.CDS1"/>
    <property type="gene ID" value="TraesLDM2D03G01088570"/>
</dbReference>
<dbReference type="EnsemblPlants" id="TraesCS2D02G022100.1">
    <property type="protein sequence ID" value="TraesCS2D02G022100.1.cds1"/>
    <property type="gene ID" value="TraesCS2D02G022100"/>
</dbReference>
<organism evidence="2">
    <name type="scientific">Triticum aestivum</name>
    <name type="common">Wheat</name>
    <dbReference type="NCBI Taxonomy" id="4565"/>
    <lineage>
        <taxon>Eukaryota</taxon>
        <taxon>Viridiplantae</taxon>
        <taxon>Streptophyta</taxon>
        <taxon>Embryophyta</taxon>
        <taxon>Tracheophyta</taxon>
        <taxon>Spermatophyta</taxon>
        <taxon>Magnoliopsida</taxon>
        <taxon>Liliopsida</taxon>
        <taxon>Poales</taxon>
        <taxon>Poaceae</taxon>
        <taxon>BOP clade</taxon>
        <taxon>Pooideae</taxon>
        <taxon>Triticodae</taxon>
        <taxon>Triticeae</taxon>
        <taxon>Triticinae</taxon>
        <taxon>Triticum</taxon>
    </lineage>
</organism>
<dbReference type="Pfam" id="PF14111">
    <property type="entry name" value="DUF4283"/>
    <property type="match status" value="1"/>
</dbReference>